<name>A0A8J2YVU4_9PROT</name>
<proteinExistence type="predicted"/>
<evidence type="ECO:0008006" key="3">
    <source>
        <dbReference type="Google" id="ProtNLM"/>
    </source>
</evidence>
<comment type="caution">
    <text evidence="1">The sequence shown here is derived from an EMBL/GenBank/DDBJ whole genome shotgun (WGS) entry which is preliminary data.</text>
</comment>
<dbReference type="Proteomes" id="UP000646365">
    <property type="component" value="Unassembled WGS sequence"/>
</dbReference>
<sequence>MRSRFSNTANVGRGWKPQEICKNQSDSAPPYLLSIERAAASIAVSRAYFYEHVLHHLETVRLGKRNLVCRESLEAFIEARKQAARHVGAEG</sequence>
<evidence type="ECO:0000313" key="2">
    <source>
        <dbReference type="Proteomes" id="UP000646365"/>
    </source>
</evidence>
<reference evidence="1" key="2">
    <citation type="submission" date="2020-09" db="EMBL/GenBank/DDBJ databases">
        <authorList>
            <person name="Sun Q."/>
            <person name="Zhou Y."/>
        </authorList>
    </citation>
    <scope>NUCLEOTIDE SEQUENCE</scope>
    <source>
        <strain evidence="1">CGMCC 1.15725</strain>
    </source>
</reference>
<keyword evidence="2" id="KW-1185">Reference proteome</keyword>
<organism evidence="1 2">
    <name type="scientific">Aliidongia dinghuensis</name>
    <dbReference type="NCBI Taxonomy" id="1867774"/>
    <lineage>
        <taxon>Bacteria</taxon>
        <taxon>Pseudomonadati</taxon>
        <taxon>Pseudomonadota</taxon>
        <taxon>Alphaproteobacteria</taxon>
        <taxon>Rhodospirillales</taxon>
        <taxon>Dongiaceae</taxon>
        <taxon>Aliidongia</taxon>
    </lineage>
</organism>
<dbReference type="RefSeq" id="WP_189048815.1">
    <property type="nucleotide sequence ID" value="NZ_BMJQ01000010.1"/>
</dbReference>
<evidence type="ECO:0000313" key="1">
    <source>
        <dbReference type="EMBL" id="GGF29067.1"/>
    </source>
</evidence>
<dbReference type="AlphaFoldDB" id="A0A8J2YVU4"/>
<gene>
    <name evidence="1" type="ORF">GCM10011611_38930</name>
</gene>
<accession>A0A8J2YVU4</accession>
<dbReference type="EMBL" id="BMJQ01000010">
    <property type="protein sequence ID" value="GGF29067.1"/>
    <property type="molecule type" value="Genomic_DNA"/>
</dbReference>
<protein>
    <recommendedName>
        <fullName evidence="3">Helix-turn-helix domain-containing protein</fullName>
    </recommendedName>
</protein>
<reference evidence="1" key="1">
    <citation type="journal article" date="2014" name="Int. J. Syst. Evol. Microbiol.">
        <title>Complete genome sequence of Corynebacterium casei LMG S-19264T (=DSM 44701T), isolated from a smear-ripened cheese.</title>
        <authorList>
            <consortium name="US DOE Joint Genome Institute (JGI-PGF)"/>
            <person name="Walter F."/>
            <person name="Albersmeier A."/>
            <person name="Kalinowski J."/>
            <person name="Ruckert C."/>
        </authorList>
    </citation>
    <scope>NUCLEOTIDE SEQUENCE</scope>
    <source>
        <strain evidence="1">CGMCC 1.15725</strain>
    </source>
</reference>